<organism evidence="2 3">
    <name type="scientific">Asparagus officinalis</name>
    <name type="common">Garden asparagus</name>
    <dbReference type="NCBI Taxonomy" id="4686"/>
    <lineage>
        <taxon>Eukaryota</taxon>
        <taxon>Viridiplantae</taxon>
        <taxon>Streptophyta</taxon>
        <taxon>Embryophyta</taxon>
        <taxon>Tracheophyta</taxon>
        <taxon>Spermatophyta</taxon>
        <taxon>Magnoliopsida</taxon>
        <taxon>Liliopsida</taxon>
        <taxon>Asparagales</taxon>
        <taxon>Asparagaceae</taxon>
        <taxon>Asparagoideae</taxon>
        <taxon>Asparagus</taxon>
    </lineage>
</organism>
<keyword evidence="3" id="KW-1185">Reference proteome</keyword>
<dbReference type="AlphaFoldDB" id="A0A5P1FES4"/>
<sequence length="156" mass="17357">MADIYEARRRKTIDENIARMRALGIPPLSQTFFRTLPMDERKSKGSKKNVCEDDDEYLPSMDDNLLSSSSEDVNDDLEEVTRMAPGRKSKNIIPSTSMPERRILLLFPLPLEDDVPASPPPLDNVATPLYAVAPLEDAIPDPLPADTLLVVAIPEL</sequence>
<dbReference type="EMBL" id="CM007383">
    <property type="protein sequence ID" value="ONK75897.1"/>
    <property type="molecule type" value="Genomic_DNA"/>
</dbReference>
<protein>
    <submittedName>
        <fullName evidence="2">Uncharacterized protein</fullName>
    </submittedName>
</protein>
<proteinExistence type="predicted"/>
<accession>A0A5P1FES4</accession>
<gene>
    <name evidence="2" type="ORF">A4U43_C03F21720</name>
</gene>
<dbReference type="Proteomes" id="UP000243459">
    <property type="component" value="Chromosome 3"/>
</dbReference>
<evidence type="ECO:0000313" key="2">
    <source>
        <dbReference type="EMBL" id="ONK75897.1"/>
    </source>
</evidence>
<evidence type="ECO:0000256" key="1">
    <source>
        <dbReference type="SAM" id="MobiDB-lite"/>
    </source>
</evidence>
<feature type="region of interest" description="Disordered" evidence="1">
    <location>
        <begin position="39"/>
        <end position="75"/>
    </location>
</feature>
<evidence type="ECO:0000313" key="3">
    <source>
        <dbReference type="Proteomes" id="UP000243459"/>
    </source>
</evidence>
<dbReference type="Gramene" id="ONK75897">
    <property type="protein sequence ID" value="ONK75897"/>
    <property type="gene ID" value="A4U43_C03F21720"/>
</dbReference>
<reference evidence="3" key="1">
    <citation type="journal article" date="2017" name="Nat. Commun.">
        <title>The asparagus genome sheds light on the origin and evolution of a young Y chromosome.</title>
        <authorList>
            <person name="Harkess A."/>
            <person name="Zhou J."/>
            <person name="Xu C."/>
            <person name="Bowers J.E."/>
            <person name="Van der Hulst R."/>
            <person name="Ayyampalayam S."/>
            <person name="Mercati F."/>
            <person name="Riccardi P."/>
            <person name="McKain M.R."/>
            <person name="Kakrana A."/>
            <person name="Tang H."/>
            <person name="Ray J."/>
            <person name="Groenendijk J."/>
            <person name="Arikit S."/>
            <person name="Mathioni S.M."/>
            <person name="Nakano M."/>
            <person name="Shan H."/>
            <person name="Telgmann-Rauber A."/>
            <person name="Kanno A."/>
            <person name="Yue Z."/>
            <person name="Chen H."/>
            <person name="Li W."/>
            <person name="Chen Y."/>
            <person name="Xu X."/>
            <person name="Zhang Y."/>
            <person name="Luo S."/>
            <person name="Chen H."/>
            <person name="Gao J."/>
            <person name="Mao Z."/>
            <person name="Pires J.C."/>
            <person name="Luo M."/>
            <person name="Kudrna D."/>
            <person name="Wing R.A."/>
            <person name="Meyers B.C."/>
            <person name="Yi K."/>
            <person name="Kong H."/>
            <person name="Lavrijsen P."/>
            <person name="Sunseri F."/>
            <person name="Falavigna A."/>
            <person name="Ye Y."/>
            <person name="Leebens-Mack J.H."/>
            <person name="Chen G."/>
        </authorList>
    </citation>
    <scope>NUCLEOTIDE SEQUENCE [LARGE SCALE GENOMIC DNA]</scope>
    <source>
        <strain evidence="3">cv. DH0086</strain>
    </source>
</reference>
<name>A0A5P1FES4_ASPOF</name>